<accession>A0ACD0NMH6</accession>
<proteinExistence type="predicted"/>
<gene>
    <name evidence="1" type="ORF">IE53DRAFT_278404</name>
</gene>
<name>A0ACD0NMH6_9BASI</name>
<protein>
    <submittedName>
        <fullName evidence="1">Alcohol oxidase</fullName>
    </submittedName>
</protein>
<reference evidence="1 2" key="1">
    <citation type="journal article" date="2018" name="Mol. Biol. Evol.">
        <title>Broad Genomic Sampling Reveals a Smut Pathogenic Ancestry of the Fungal Clade Ustilaginomycotina.</title>
        <authorList>
            <person name="Kijpornyongpan T."/>
            <person name="Mondo S.J."/>
            <person name="Barry K."/>
            <person name="Sandor L."/>
            <person name="Lee J."/>
            <person name="Lipzen A."/>
            <person name="Pangilinan J."/>
            <person name="LaButti K."/>
            <person name="Hainaut M."/>
            <person name="Henrissat B."/>
            <person name="Grigoriev I.V."/>
            <person name="Spatafora J.W."/>
            <person name="Aime M.C."/>
        </authorList>
    </citation>
    <scope>NUCLEOTIDE SEQUENCE [LARGE SCALE GENOMIC DNA]</scope>
    <source>
        <strain evidence="1 2">SA 807</strain>
    </source>
</reference>
<keyword evidence="2" id="KW-1185">Reference proteome</keyword>
<organism evidence="1 2">
    <name type="scientific">Violaceomyces palustris</name>
    <dbReference type="NCBI Taxonomy" id="1673888"/>
    <lineage>
        <taxon>Eukaryota</taxon>
        <taxon>Fungi</taxon>
        <taxon>Dikarya</taxon>
        <taxon>Basidiomycota</taxon>
        <taxon>Ustilaginomycotina</taxon>
        <taxon>Ustilaginomycetes</taxon>
        <taxon>Violaceomycetales</taxon>
        <taxon>Violaceomycetaceae</taxon>
        <taxon>Violaceomyces</taxon>
    </lineage>
</organism>
<sequence>MQKSLAAWLTLAIGFQYALAVPFSSSSITSDVTKATSQSYDYIIAGGGLTGLAVASRLTEDPDVTVLVIEQGTDRTGDPRFDDVRTYGEAFCATSGYELDYCFNSTAIPWRSDEAGQFGLPMAAGKMLSGSGGLNGASWTHGAKTQYDNLPLLNGDASWDFDGIMEAIHKVEKFHSPDSRLVSLGAQYTPPAHGYTGLLNVSFAQGMFSGPPQLAHEASKNYWNMQTNPDVASGNVNGATFIPNMLDPDVEQERASPLSAFIKPIEYERNNLVILTGNRVTSLTWSESQSNKATGVNFQSAPGATVYQATANKEVLLAAGSQQSPKLLELSGVGDPAVLNQFGIPVRVANPAVGKNLQEQTKTTLTWQVSPSYTGQLEGSGPANSIAFPTVQQLLGSQVDAVRNSTLASLHDYAQELEQLGYVVNATATEEILRLQVEGIFDKNEGAAEIFYTSKIGQNGEPDEIGVDLWNLIILARGTIHIRSTDPWDKPIIEPHYFGHPLDLQLQTLAAKQVRDVHATAPLDQASGLETLPGLSTLPANASFEDWEDWVKQTFTSVWHPIATCSMMKQELGGCVDSHGKVYGVDNVRVIDASVLPVQLSAHLSGSLYGIAEKLSESIKAGL</sequence>
<evidence type="ECO:0000313" key="1">
    <source>
        <dbReference type="EMBL" id="PWN46994.1"/>
    </source>
</evidence>
<dbReference type="EMBL" id="KZ820595">
    <property type="protein sequence ID" value="PWN46994.1"/>
    <property type="molecule type" value="Genomic_DNA"/>
</dbReference>
<evidence type="ECO:0000313" key="2">
    <source>
        <dbReference type="Proteomes" id="UP000245626"/>
    </source>
</evidence>
<dbReference type="Proteomes" id="UP000245626">
    <property type="component" value="Unassembled WGS sequence"/>
</dbReference>